<reference evidence="1" key="1">
    <citation type="submission" date="2023-04" db="EMBL/GenBank/DDBJ databases">
        <authorList>
            <person name="Vijverberg K."/>
            <person name="Xiong W."/>
            <person name="Schranz E."/>
        </authorList>
    </citation>
    <scope>NUCLEOTIDE SEQUENCE</scope>
</reference>
<dbReference type="AlphaFoldDB" id="A0AA35YU05"/>
<evidence type="ECO:0000313" key="1">
    <source>
        <dbReference type="EMBL" id="CAI9280008.1"/>
    </source>
</evidence>
<name>A0AA35YU05_LACSI</name>
<evidence type="ECO:0000313" key="2">
    <source>
        <dbReference type="Proteomes" id="UP001177003"/>
    </source>
</evidence>
<dbReference type="Proteomes" id="UP001177003">
    <property type="component" value="Chromosome 4"/>
</dbReference>
<protein>
    <submittedName>
        <fullName evidence="1">Uncharacterized protein</fullName>
    </submittedName>
</protein>
<accession>A0AA35YU05</accession>
<sequence length="132" mass="15675">MMKVPRHNHLSTSHNFVKTYRRKQILINLQVMYTSTRYTWKITYHIDPTIKMTSSEEYIYNLLDSYWYKHHILTPNRPSIPIPESYKEEYGTPSPKPQKDVIMALTTGNCRNDVEMKGQLRFWAHSVALISI</sequence>
<gene>
    <name evidence="1" type="ORF">LSALG_LOCUS19774</name>
</gene>
<proteinExistence type="predicted"/>
<organism evidence="1 2">
    <name type="scientific">Lactuca saligna</name>
    <name type="common">Willowleaf lettuce</name>
    <dbReference type="NCBI Taxonomy" id="75948"/>
    <lineage>
        <taxon>Eukaryota</taxon>
        <taxon>Viridiplantae</taxon>
        <taxon>Streptophyta</taxon>
        <taxon>Embryophyta</taxon>
        <taxon>Tracheophyta</taxon>
        <taxon>Spermatophyta</taxon>
        <taxon>Magnoliopsida</taxon>
        <taxon>eudicotyledons</taxon>
        <taxon>Gunneridae</taxon>
        <taxon>Pentapetalae</taxon>
        <taxon>asterids</taxon>
        <taxon>campanulids</taxon>
        <taxon>Asterales</taxon>
        <taxon>Asteraceae</taxon>
        <taxon>Cichorioideae</taxon>
        <taxon>Cichorieae</taxon>
        <taxon>Lactucinae</taxon>
        <taxon>Lactuca</taxon>
    </lineage>
</organism>
<keyword evidence="2" id="KW-1185">Reference proteome</keyword>
<dbReference type="EMBL" id="OX465080">
    <property type="protein sequence ID" value="CAI9280008.1"/>
    <property type="molecule type" value="Genomic_DNA"/>
</dbReference>